<dbReference type="EMBL" id="JASPKZ010007251">
    <property type="protein sequence ID" value="KAJ9585719.1"/>
    <property type="molecule type" value="Genomic_DNA"/>
</dbReference>
<feature type="transmembrane region" description="Helical" evidence="1">
    <location>
        <begin position="51"/>
        <end position="70"/>
    </location>
</feature>
<accession>A0AAD8EDD5</accession>
<keyword evidence="3" id="KW-1185">Reference proteome</keyword>
<gene>
    <name evidence="2" type="ORF">L9F63_002509</name>
</gene>
<evidence type="ECO:0000313" key="3">
    <source>
        <dbReference type="Proteomes" id="UP001233999"/>
    </source>
</evidence>
<comment type="caution">
    <text evidence="2">The sequence shown here is derived from an EMBL/GenBank/DDBJ whole genome shotgun (WGS) entry which is preliminary data.</text>
</comment>
<sequence length="81" mass="9890">FFLFQFQLMDLNNYFLINVFSSICPFVPMLFVRTNLTIEILYLCKRLSCTLGRYHMFVVYFIICIILFYCERQRNSKEIFS</sequence>
<feature type="transmembrane region" description="Helical" evidence="1">
    <location>
        <begin position="12"/>
        <end position="31"/>
    </location>
</feature>
<dbReference type="Proteomes" id="UP001233999">
    <property type="component" value="Unassembled WGS sequence"/>
</dbReference>
<proteinExistence type="predicted"/>
<keyword evidence="1" id="KW-1133">Transmembrane helix</keyword>
<keyword evidence="1" id="KW-0812">Transmembrane</keyword>
<feature type="non-terminal residue" evidence="2">
    <location>
        <position position="1"/>
    </location>
</feature>
<reference evidence="2" key="2">
    <citation type="submission" date="2023-05" db="EMBL/GenBank/DDBJ databases">
        <authorList>
            <person name="Fouks B."/>
        </authorList>
    </citation>
    <scope>NUCLEOTIDE SEQUENCE</scope>
    <source>
        <strain evidence="2">Stay&amp;Tobe</strain>
        <tissue evidence="2">Testes</tissue>
    </source>
</reference>
<dbReference type="AlphaFoldDB" id="A0AAD8EDD5"/>
<name>A0AAD8EDD5_DIPPU</name>
<reference evidence="2" key="1">
    <citation type="journal article" date="2023" name="IScience">
        <title>Live-bearing cockroach genome reveals convergent evolutionary mechanisms linked to viviparity in insects and beyond.</title>
        <authorList>
            <person name="Fouks B."/>
            <person name="Harrison M.C."/>
            <person name="Mikhailova A.A."/>
            <person name="Marchal E."/>
            <person name="English S."/>
            <person name="Carruthers M."/>
            <person name="Jennings E.C."/>
            <person name="Chiamaka E.L."/>
            <person name="Frigard R.A."/>
            <person name="Pippel M."/>
            <person name="Attardo G.M."/>
            <person name="Benoit J.B."/>
            <person name="Bornberg-Bauer E."/>
            <person name="Tobe S.S."/>
        </authorList>
    </citation>
    <scope>NUCLEOTIDE SEQUENCE</scope>
    <source>
        <strain evidence="2">Stay&amp;Tobe</strain>
    </source>
</reference>
<organism evidence="2 3">
    <name type="scientific">Diploptera punctata</name>
    <name type="common">Pacific beetle cockroach</name>
    <dbReference type="NCBI Taxonomy" id="6984"/>
    <lineage>
        <taxon>Eukaryota</taxon>
        <taxon>Metazoa</taxon>
        <taxon>Ecdysozoa</taxon>
        <taxon>Arthropoda</taxon>
        <taxon>Hexapoda</taxon>
        <taxon>Insecta</taxon>
        <taxon>Pterygota</taxon>
        <taxon>Neoptera</taxon>
        <taxon>Polyneoptera</taxon>
        <taxon>Dictyoptera</taxon>
        <taxon>Blattodea</taxon>
        <taxon>Blaberoidea</taxon>
        <taxon>Blaberidae</taxon>
        <taxon>Diplopterinae</taxon>
        <taxon>Diploptera</taxon>
    </lineage>
</organism>
<evidence type="ECO:0000256" key="1">
    <source>
        <dbReference type="SAM" id="Phobius"/>
    </source>
</evidence>
<evidence type="ECO:0000313" key="2">
    <source>
        <dbReference type="EMBL" id="KAJ9585719.1"/>
    </source>
</evidence>
<keyword evidence="1" id="KW-0472">Membrane</keyword>
<protein>
    <submittedName>
        <fullName evidence="2">Uncharacterized protein</fullName>
    </submittedName>
</protein>
<feature type="non-terminal residue" evidence="2">
    <location>
        <position position="81"/>
    </location>
</feature>